<evidence type="ECO:0000313" key="2">
    <source>
        <dbReference type="Proteomes" id="UP000240493"/>
    </source>
</evidence>
<organism evidence="1 2">
    <name type="scientific">Trichoderma asperellum (strain ATCC 204424 / CBS 433.97 / NBRC 101777)</name>
    <dbReference type="NCBI Taxonomy" id="1042311"/>
    <lineage>
        <taxon>Eukaryota</taxon>
        <taxon>Fungi</taxon>
        <taxon>Dikarya</taxon>
        <taxon>Ascomycota</taxon>
        <taxon>Pezizomycotina</taxon>
        <taxon>Sordariomycetes</taxon>
        <taxon>Hypocreomycetidae</taxon>
        <taxon>Hypocreales</taxon>
        <taxon>Hypocreaceae</taxon>
        <taxon>Trichoderma</taxon>
    </lineage>
</organism>
<proteinExistence type="predicted"/>
<accession>A0A2T3Z106</accession>
<dbReference type="AlphaFoldDB" id="A0A2T3Z106"/>
<keyword evidence="2" id="KW-1185">Reference proteome</keyword>
<dbReference type="EMBL" id="KZ679266">
    <property type="protein sequence ID" value="PTB38464.1"/>
    <property type="molecule type" value="Genomic_DNA"/>
</dbReference>
<evidence type="ECO:0000313" key="1">
    <source>
        <dbReference type="EMBL" id="PTB38464.1"/>
    </source>
</evidence>
<dbReference type="OrthoDB" id="2883672at2759"/>
<dbReference type="Proteomes" id="UP000240493">
    <property type="component" value="Unassembled WGS sequence"/>
</dbReference>
<protein>
    <submittedName>
        <fullName evidence="1">Uncharacterized protein</fullName>
    </submittedName>
</protein>
<sequence length="206" mass="21974">MHPGSCSYFNSNGDWHTIVNLLSPGDLTVHGWALSDGKINELRTSGSTRWGPKSSKFIQTLYIGGTAKAAAIASNPEASLAVSFKCNSNQGAILTIADPVTRNQLGNTLSALQQMADNTSKIMHQHKDIVKRHGIWIITKAYSTRSCAITIITSKSSSISITLNNICGILALMPNSAWSGSSGSSCTKIHKDVDGVVVFISGIYFS</sequence>
<reference evidence="1 2" key="1">
    <citation type="submission" date="2016-07" db="EMBL/GenBank/DDBJ databases">
        <title>Multiple horizontal gene transfer events from other fungi enriched the ability of initially mycotrophic Trichoderma (Ascomycota) to feed on dead plant biomass.</title>
        <authorList>
            <consortium name="DOE Joint Genome Institute"/>
            <person name="Aerts A."/>
            <person name="Atanasova L."/>
            <person name="Chenthamara K."/>
            <person name="Zhang J."/>
            <person name="Grujic M."/>
            <person name="Henrissat B."/>
            <person name="Kuo A."/>
            <person name="Salamov A."/>
            <person name="Lipzen A."/>
            <person name="Labutti K."/>
            <person name="Barry K."/>
            <person name="Miao Y."/>
            <person name="Rahimi M.J."/>
            <person name="Shen Q."/>
            <person name="Grigoriev I.V."/>
            <person name="Kubicek C.P."/>
            <person name="Druzhinina I.S."/>
        </authorList>
    </citation>
    <scope>NUCLEOTIDE SEQUENCE [LARGE SCALE GENOMIC DNA]</scope>
    <source>
        <strain evidence="1 2">CBS 433.97</strain>
    </source>
</reference>
<name>A0A2T3Z106_TRIA4</name>
<gene>
    <name evidence="1" type="ORF">M441DRAFT_146538</name>
</gene>